<dbReference type="PANTHER" id="PTHR30272">
    <property type="entry name" value="3-HYDROXYACYL-[ACYL-CARRIER-PROTEIN] DEHYDRATASE"/>
    <property type="match status" value="1"/>
</dbReference>
<dbReference type="PANTHER" id="PTHR30272:SF1">
    <property type="entry name" value="3-HYDROXYACYL-[ACYL-CARRIER-PROTEIN] DEHYDRATASE"/>
    <property type="match status" value="1"/>
</dbReference>
<evidence type="ECO:0000313" key="2">
    <source>
        <dbReference type="EMBL" id="MBD5779168.1"/>
    </source>
</evidence>
<dbReference type="SUPFAM" id="SSF54637">
    <property type="entry name" value="Thioesterase/thiol ester dehydrase-isomerase"/>
    <property type="match status" value="1"/>
</dbReference>
<keyword evidence="1" id="KW-0456">Lyase</keyword>
<dbReference type="CDD" id="cd01288">
    <property type="entry name" value="FabZ"/>
    <property type="match status" value="1"/>
</dbReference>
<dbReference type="InterPro" id="IPR029069">
    <property type="entry name" value="HotDog_dom_sf"/>
</dbReference>
<organism evidence="2 3">
    <name type="scientific">Pelagicoccus enzymogenes</name>
    <dbReference type="NCBI Taxonomy" id="2773457"/>
    <lineage>
        <taxon>Bacteria</taxon>
        <taxon>Pseudomonadati</taxon>
        <taxon>Verrucomicrobiota</taxon>
        <taxon>Opitutia</taxon>
        <taxon>Puniceicoccales</taxon>
        <taxon>Pelagicoccaceae</taxon>
        <taxon>Pelagicoccus</taxon>
    </lineage>
</organism>
<dbReference type="AlphaFoldDB" id="A0A927F670"/>
<evidence type="ECO:0000313" key="3">
    <source>
        <dbReference type="Proteomes" id="UP000622317"/>
    </source>
</evidence>
<comment type="caution">
    <text evidence="2">The sequence shown here is derived from an EMBL/GenBank/DDBJ whole genome shotgun (WGS) entry which is preliminary data.</text>
</comment>
<gene>
    <name evidence="2" type="ORF">IEN85_06655</name>
</gene>
<dbReference type="InterPro" id="IPR013114">
    <property type="entry name" value="FabA_FabZ"/>
</dbReference>
<dbReference type="EMBL" id="JACYFG010000007">
    <property type="protein sequence ID" value="MBD5779168.1"/>
    <property type="molecule type" value="Genomic_DNA"/>
</dbReference>
<dbReference type="GO" id="GO:0016829">
    <property type="term" value="F:lyase activity"/>
    <property type="evidence" value="ECO:0007669"/>
    <property type="project" value="UniProtKB-KW"/>
</dbReference>
<proteinExistence type="predicted"/>
<dbReference type="RefSeq" id="WP_191616304.1">
    <property type="nucleotide sequence ID" value="NZ_JACYFG010000007.1"/>
</dbReference>
<reference evidence="2" key="1">
    <citation type="submission" date="2020-09" db="EMBL/GenBank/DDBJ databases">
        <title>Pelagicoccus enzymogenes sp. nov. with an EPS production, isolated from marine sediment.</title>
        <authorList>
            <person name="Feng X."/>
        </authorList>
    </citation>
    <scope>NUCLEOTIDE SEQUENCE</scope>
    <source>
        <strain evidence="2">NFK12</strain>
    </source>
</reference>
<keyword evidence="3" id="KW-1185">Reference proteome</keyword>
<sequence>MATEEVLNAIPHRPPFLFVDEVVEASENSLTARRHVPDTESFFEGHYPNNPIMPGVIISEAVFQTGAIYMSRLFADKIKNDPSLVPVLSKIENARFKSIVRPNDTLLITVKYKESVGAFSFLDGSVQTEDGRKVMTVSFCVALASAKA</sequence>
<name>A0A927F670_9BACT</name>
<dbReference type="Gene3D" id="3.10.129.10">
    <property type="entry name" value="Hotdog Thioesterase"/>
    <property type="match status" value="1"/>
</dbReference>
<dbReference type="Pfam" id="PF07977">
    <property type="entry name" value="FabA"/>
    <property type="match status" value="1"/>
</dbReference>
<dbReference type="Proteomes" id="UP000622317">
    <property type="component" value="Unassembled WGS sequence"/>
</dbReference>
<protein>
    <submittedName>
        <fullName evidence="2">Beta-hydroxyacyl-ACP dehydratase</fullName>
    </submittedName>
</protein>
<accession>A0A927F670</accession>
<evidence type="ECO:0000256" key="1">
    <source>
        <dbReference type="ARBA" id="ARBA00023239"/>
    </source>
</evidence>